<reference evidence="1 2" key="1">
    <citation type="submission" date="2024-09" db="EMBL/GenBank/DDBJ databases">
        <title>Genome sequencing and assembly of Phytophthora oleae, isolate VK10A, causative agent of rot of olive drupes.</title>
        <authorList>
            <person name="Conti Taguali S."/>
            <person name="Riolo M."/>
            <person name="La Spada F."/>
            <person name="Cacciola S.O."/>
            <person name="Dionisio G."/>
        </authorList>
    </citation>
    <scope>NUCLEOTIDE SEQUENCE [LARGE SCALE GENOMIC DNA]</scope>
    <source>
        <strain evidence="1 2">VK10A</strain>
    </source>
</reference>
<dbReference type="AlphaFoldDB" id="A0ABD3FF17"/>
<organism evidence="1 2">
    <name type="scientific">Phytophthora oleae</name>
    <dbReference type="NCBI Taxonomy" id="2107226"/>
    <lineage>
        <taxon>Eukaryota</taxon>
        <taxon>Sar</taxon>
        <taxon>Stramenopiles</taxon>
        <taxon>Oomycota</taxon>
        <taxon>Peronosporomycetes</taxon>
        <taxon>Peronosporales</taxon>
        <taxon>Peronosporaceae</taxon>
        <taxon>Phytophthora</taxon>
    </lineage>
</organism>
<gene>
    <name evidence="1" type="ORF">V7S43_010988</name>
</gene>
<evidence type="ECO:0000313" key="1">
    <source>
        <dbReference type="EMBL" id="KAL3664104.1"/>
    </source>
</evidence>
<proteinExistence type="predicted"/>
<name>A0ABD3FF17_9STRA</name>
<protein>
    <submittedName>
        <fullName evidence="1">Uncharacterized protein</fullName>
    </submittedName>
</protein>
<evidence type="ECO:0000313" key="2">
    <source>
        <dbReference type="Proteomes" id="UP001632037"/>
    </source>
</evidence>
<keyword evidence="2" id="KW-1185">Reference proteome</keyword>
<dbReference type="Proteomes" id="UP001632037">
    <property type="component" value="Unassembled WGS sequence"/>
</dbReference>
<comment type="caution">
    <text evidence="1">The sequence shown here is derived from an EMBL/GenBank/DDBJ whole genome shotgun (WGS) entry which is preliminary data.</text>
</comment>
<accession>A0ABD3FF17</accession>
<dbReference type="EMBL" id="JBIMZQ010000025">
    <property type="protein sequence ID" value="KAL3664104.1"/>
    <property type="molecule type" value="Genomic_DNA"/>
</dbReference>
<sequence>MMFWRLLLECQAEALLPDSFVELMSLRRLLVFFNVRCGGIGAIPHRHVLSGRVLNEYAEQHSMEQRDSVRAIQNRSGGRVNFLSDVWETIAKLHVLHVLGCIVAFFERILTYDLKATGDRHDGLAIAQQMEGVIKELIGVESGCSRD</sequence>